<dbReference type="Proteomes" id="UP000030111">
    <property type="component" value="Unassembled WGS sequence"/>
</dbReference>
<dbReference type="Pfam" id="PF02517">
    <property type="entry name" value="Rce1-like"/>
    <property type="match status" value="1"/>
</dbReference>
<gene>
    <name evidence="3" type="ORF">Q766_03330</name>
</gene>
<dbReference type="eggNOG" id="COG1266">
    <property type="taxonomic scope" value="Bacteria"/>
</dbReference>
<feature type="domain" description="CAAX prenyl protease 2/Lysostaphin resistance protein A-like" evidence="2">
    <location>
        <begin position="115"/>
        <end position="203"/>
    </location>
</feature>
<organism evidence="3 4">
    <name type="scientific">Flavobacterium subsaxonicum WB 4.1-42 = DSM 21790</name>
    <dbReference type="NCBI Taxonomy" id="1121898"/>
    <lineage>
        <taxon>Bacteria</taxon>
        <taxon>Pseudomonadati</taxon>
        <taxon>Bacteroidota</taxon>
        <taxon>Flavobacteriia</taxon>
        <taxon>Flavobacteriales</taxon>
        <taxon>Flavobacteriaceae</taxon>
        <taxon>Flavobacterium</taxon>
    </lineage>
</organism>
<sequence>MQKSLQPLLNNKFAALTLIAVSFGLIFVPLAKFPIKFMIITALVLLFAFLQEGSLRGLNFKRLRLQEVIIIIVSYLGLELLMDFAIQPLVSKIFNEPADYTAFDFIKGDTQSYYKYLLYMWISAAVGEEVLFRGFMTLQLRKIVGERKLVIVLITAVLFALPHLYQGLSGLVMTFLFGLAFGFLYLRFNNIWINIIVHGLIDSLFLTLAYFGETGFYQ</sequence>
<feature type="transmembrane region" description="Helical" evidence="1">
    <location>
        <begin position="171"/>
        <end position="188"/>
    </location>
</feature>
<proteinExistence type="predicted"/>
<comment type="caution">
    <text evidence="3">The sequence shown here is derived from an EMBL/GenBank/DDBJ whole genome shotgun (WGS) entry which is preliminary data.</text>
</comment>
<evidence type="ECO:0000313" key="4">
    <source>
        <dbReference type="Proteomes" id="UP000030111"/>
    </source>
</evidence>
<dbReference type="InterPro" id="IPR003675">
    <property type="entry name" value="Rce1/LyrA-like_dom"/>
</dbReference>
<dbReference type="EMBL" id="JRLY01000001">
    <property type="protein sequence ID" value="KGO95142.1"/>
    <property type="molecule type" value="Genomic_DNA"/>
</dbReference>
<evidence type="ECO:0000313" key="3">
    <source>
        <dbReference type="EMBL" id="KGO95142.1"/>
    </source>
</evidence>
<keyword evidence="1" id="KW-1133">Transmembrane helix</keyword>
<evidence type="ECO:0000259" key="2">
    <source>
        <dbReference type="Pfam" id="PF02517"/>
    </source>
</evidence>
<feature type="transmembrane region" description="Helical" evidence="1">
    <location>
        <begin position="116"/>
        <end position="136"/>
    </location>
</feature>
<dbReference type="GO" id="GO:0080120">
    <property type="term" value="P:CAAX-box protein maturation"/>
    <property type="evidence" value="ECO:0007669"/>
    <property type="project" value="UniProtKB-ARBA"/>
</dbReference>
<feature type="transmembrane region" description="Helical" evidence="1">
    <location>
        <begin position="148"/>
        <end position="165"/>
    </location>
</feature>
<reference evidence="3 4" key="1">
    <citation type="submission" date="2013-09" db="EMBL/GenBank/DDBJ databases">
        <authorList>
            <person name="Zeng Z."/>
            <person name="Chen C."/>
        </authorList>
    </citation>
    <scope>NUCLEOTIDE SEQUENCE [LARGE SCALE GENOMIC DNA]</scope>
    <source>
        <strain evidence="3 4">WB 4.1-42</strain>
    </source>
</reference>
<evidence type="ECO:0000256" key="1">
    <source>
        <dbReference type="SAM" id="Phobius"/>
    </source>
</evidence>
<dbReference type="AlphaFoldDB" id="A0A0A2MR54"/>
<accession>A0A0A2MR54</accession>
<dbReference type="GO" id="GO:0004175">
    <property type="term" value="F:endopeptidase activity"/>
    <property type="evidence" value="ECO:0007669"/>
    <property type="project" value="UniProtKB-ARBA"/>
</dbReference>
<dbReference type="RefSeq" id="WP_026992520.1">
    <property type="nucleotide sequence ID" value="NZ_JRLY01000001.1"/>
</dbReference>
<protein>
    <recommendedName>
        <fullName evidence="2">CAAX prenyl protease 2/Lysostaphin resistance protein A-like domain-containing protein</fullName>
    </recommendedName>
</protein>
<feature type="transmembrane region" description="Helical" evidence="1">
    <location>
        <begin position="67"/>
        <end position="86"/>
    </location>
</feature>
<keyword evidence="1" id="KW-0472">Membrane</keyword>
<dbReference type="OrthoDB" id="9807747at2"/>
<name>A0A0A2MR54_9FLAO</name>
<feature type="transmembrane region" description="Helical" evidence="1">
    <location>
        <begin position="195"/>
        <end position="212"/>
    </location>
</feature>
<feature type="transmembrane region" description="Helical" evidence="1">
    <location>
        <begin position="12"/>
        <end position="31"/>
    </location>
</feature>
<keyword evidence="1" id="KW-0812">Transmembrane</keyword>
<dbReference type="STRING" id="1121898.GCA_000422725_01136"/>
<feature type="transmembrane region" description="Helical" evidence="1">
    <location>
        <begin position="37"/>
        <end position="55"/>
    </location>
</feature>
<keyword evidence="4" id="KW-1185">Reference proteome</keyword>